<proteinExistence type="predicted"/>
<evidence type="ECO:0000256" key="1">
    <source>
        <dbReference type="SAM" id="Phobius"/>
    </source>
</evidence>
<evidence type="ECO:0008006" key="4">
    <source>
        <dbReference type="Google" id="ProtNLM"/>
    </source>
</evidence>
<dbReference type="Proteomes" id="UP000284824">
    <property type="component" value="Unassembled WGS sequence"/>
</dbReference>
<feature type="transmembrane region" description="Helical" evidence="1">
    <location>
        <begin position="96"/>
        <end position="116"/>
    </location>
</feature>
<dbReference type="EMBL" id="SAUN01000001">
    <property type="protein sequence ID" value="RVX38842.1"/>
    <property type="molecule type" value="Genomic_DNA"/>
</dbReference>
<gene>
    <name evidence="2" type="ORF">EDD27_1170</name>
</gene>
<protein>
    <recommendedName>
        <fullName evidence="4">Integral membrane protein</fullName>
    </recommendedName>
</protein>
<evidence type="ECO:0000313" key="2">
    <source>
        <dbReference type="EMBL" id="RVX38842.1"/>
    </source>
</evidence>
<reference evidence="2 3" key="1">
    <citation type="submission" date="2019-01" db="EMBL/GenBank/DDBJ databases">
        <title>Sequencing the genomes of 1000 actinobacteria strains.</title>
        <authorList>
            <person name="Klenk H.-P."/>
        </authorList>
    </citation>
    <scope>NUCLEOTIDE SEQUENCE [LARGE SCALE GENOMIC DNA]</scope>
    <source>
        <strain evidence="2 3">DSM 43925</strain>
    </source>
</reference>
<accession>A0A438LZD6</accession>
<dbReference type="AlphaFoldDB" id="A0A438LZD6"/>
<keyword evidence="1" id="KW-0812">Transmembrane</keyword>
<feature type="transmembrane region" description="Helical" evidence="1">
    <location>
        <begin position="63"/>
        <end position="84"/>
    </location>
</feature>
<feature type="transmembrane region" description="Helical" evidence="1">
    <location>
        <begin position="122"/>
        <end position="140"/>
    </location>
</feature>
<name>A0A438LZD6_9ACTN</name>
<keyword evidence="1" id="KW-0472">Membrane</keyword>
<sequence length="146" mass="15435">MVHNNELSPQMPGTVRVVQVFMWIGVVLGIIAVVIGSLSLVAVSALSADPEIAAASTALPPMAVMWVLMLIAAVLVVAQLVLVIRIPRQQAGTRTAIIWLYAVSAAVAVITAVLTTDYVSNVISLLLSALLIGLLMTDGAKRYFVR</sequence>
<feature type="transmembrane region" description="Helical" evidence="1">
    <location>
        <begin position="20"/>
        <end position="43"/>
    </location>
</feature>
<keyword evidence="3" id="KW-1185">Reference proteome</keyword>
<dbReference type="RefSeq" id="WP_127931421.1">
    <property type="nucleotide sequence ID" value="NZ_SAUN01000001.1"/>
</dbReference>
<evidence type="ECO:0000313" key="3">
    <source>
        <dbReference type="Proteomes" id="UP000284824"/>
    </source>
</evidence>
<organism evidence="2 3">
    <name type="scientific">Nonomuraea polychroma</name>
    <dbReference type="NCBI Taxonomy" id="46176"/>
    <lineage>
        <taxon>Bacteria</taxon>
        <taxon>Bacillati</taxon>
        <taxon>Actinomycetota</taxon>
        <taxon>Actinomycetes</taxon>
        <taxon>Streptosporangiales</taxon>
        <taxon>Streptosporangiaceae</taxon>
        <taxon>Nonomuraea</taxon>
    </lineage>
</organism>
<comment type="caution">
    <text evidence="2">The sequence shown here is derived from an EMBL/GenBank/DDBJ whole genome shotgun (WGS) entry which is preliminary data.</text>
</comment>
<keyword evidence="1" id="KW-1133">Transmembrane helix</keyword>